<name>A0AAU9DKX4_9LACO</name>
<organism evidence="2 3">
    <name type="scientific">Xylocopilactobacillus apis</name>
    <dbReference type="NCBI Taxonomy" id="2932183"/>
    <lineage>
        <taxon>Bacteria</taxon>
        <taxon>Bacillati</taxon>
        <taxon>Bacillota</taxon>
        <taxon>Bacilli</taxon>
        <taxon>Lactobacillales</taxon>
        <taxon>Lactobacillaceae</taxon>
        <taxon>Xylocopilactobacillus</taxon>
    </lineage>
</organism>
<dbReference type="AlphaFoldDB" id="A0AAU9DKX4"/>
<dbReference type="KEGG" id="xak:KIMC2_20200"/>
<dbReference type="EMBL" id="AP026801">
    <property type="protein sequence ID" value="BDR57458.1"/>
    <property type="molecule type" value="Genomic_DNA"/>
</dbReference>
<proteinExistence type="predicted"/>
<dbReference type="EMBL" id="AP026801">
    <property type="protein sequence ID" value="BDR57507.1"/>
    <property type="molecule type" value="Genomic_DNA"/>
</dbReference>
<evidence type="ECO:0000313" key="3">
    <source>
        <dbReference type="Proteomes" id="UP001321804"/>
    </source>
</evidence>
<dbReference type="RefSeq" id="WP_317696571.1">
    <property type="nucleotide sequence ID" value="NZ_AP026801.1"/>
</dbReference>
<evidence type="ECO:0000313" key="1">
    <source>
        <dbReference type="EMBL" id="BDR57458.1"/>
    </source>
</evidence>
<evidence type="ECO:0000313" key="2">
    <source>
        <dbReference type="EMBL" id="BDR57507.1"/>
    </source>
</evidence>
<dbReference type="KEGG" id="xak:KIMC2_20690"/>
<protein>
    <submittedName>
        <fullName evidence="2">Uncharacterized protein</fullName>
    </submittedName>
</protein>
<sequence length="136" mass="15781">MGYNVDGKMVPTYMRFYLENYKFMRWFTVSFETPTVTFSYEDGPGGEGVESRAEIDLEYNVNKSNKTGELIDDNYRFDEKQKQKLTHQQMREVLKPLKEAFNSLSDQKLTVDVLKRKAQSDLKTAPGTVSNIDEDN</sequence>
<reference evidence="2 3" key="1">
    <citation type="journal article" date="2023" name="Microbiol. Spectr.">
        <title>Symbiosis of Carpenter Bees with Uncharacterized Lactic Acid Bacteria Showing NAD Auxotrophy.</title>
        <authorList>
            <person name="Kawasaki S."/>
            <person name="Ozawa K."/>
            <person name="Mori T."/>
            <person name="Yamamoto A."/>
            <person name="Ito M."/>
            <person name="Ohkuma M."/>
            <person name="Sakamoto M."/>
            <person name="Matsutani M."/>
        </authorList>
    </citation>
    <scope>NUCLEOTIDE SEQUENCE [LARGE SCALE GENOMIC DNA]</scope>
    <source>
        <strain evidence="2 3">KimC2</strain>
    </source>
</reference>
<dbReference type="Proteomes" id="UP001321804">
    <property type="component" value="Chromosome"/>
</dbReference>
<accession>A0AAU9DKX4</accession>
<gene>
    <name evidence="1" type="ORF">KIMC2_20200</name>
    <name evidence="2" type="ORF">KIMC2_20690</name>
</gene>
<keyword evidence="3" id="KW-1185">Reference proteome</keyword>